<dbReference type="InterPro" id="IPR000620">
    <property type="entry name" value="EamA_dom"/>
</dbReference>
<dbReference type="GO" id="GO:0016020">
    <property type="term" value="C:membrane"/>
    <property type="evidence" value="ECO:0007669"/>
    <property type="project" value="InterPro"/>
</dbReference>
<dbReference type="EMBL" id="BMYQ01000001">
    <property type="protein sequence ID" value="GGW21537.1"/>
    <property type="molecule type" value="Genomic_DNA"/>
</dbReference>
<feature type="transmembrane region" description="Helical" evidence="1">
    <location>
        <begin position="77"/>
        <end position="93"/>
    </location>
</feature>
<dbReference type="InterPro" id="IPR037185">
    <property type="entry name" value="EmrE-like"/>
</dbReference>
<feature type="transmembrane region" description="Helical" evidence="1">
    <location>
        <begin position="210"/>
        <end position="228"/>
    </location>
</feature>
<dbReference type="Proteomes" id="UP000628984">
    <property type="component" value="Unassembled WGS sequence"/>
</dbReference>
<dbReference type="Gene3D" id="1.10.3730.20">
    <property type="match status" value="2"/>
</dbReference>
<feature type="transmembrane region" description="Helical" evidence="1">
    <location>
        <begin position="265"/>
        <end position="283"/>
    </location>
</feature>
<reference evidence="3" key="2">
    <citation type="submission" date="2020-09" db="EMBL/GenBank/DDBJ databases">
        <authorList>
            <person name="Sun Q."/>
            <person name="Kim S."/>
        </authorList>
    </citation>
    <scope>NUCLEOTIDE SEQUENCE</scope>
    <source>
        <strain evidence="3">KCTC 23714</strain>
    </source>
</reference>
<name>A0A918ILS9_9RHOB</name>
<keyword evidence="4" id="KW-1185">Reference proteome</keyword>
<keyword evidence="1" id="KW-0472">Membrane</keyword>
<feature type="domain" description="EamA" evidence="2">
    <location>
        <begin position="9"/>
        <end position="141"/>
    </location>
</feature>
<dbReference type="PANTHER" id="PTHR22911:SF135">
    <property type="entry name" value="BLR4310 PROTEIN"/>
    <property type="match status" value="1"/>
</dbReference>
<accession>A0A918ILS9</accession>
<feature type="transmembrane region" description="Helical" evidence="1">
    <location>
        <begin position="147"/>
        <end position="164"/>
    </location>
</feature>
<feature type="transmembrane region" description="Helical" evidence="1">
    <location>
        <begin position="176"/>
        <end position="198"/>
    </location>
</feature>
<feature type="domain" description="EamA" evidence="2">
    <location>
        <begin position="151"/>
        <end position="277"/>
    </location>
</feature>
<evidence type="ECO:0000313" key="3">
    <source>
        <dbReference type="EMBL" id="GGW21537.1"/>
    </source>
</evidence>
<gene>
    <name evidence="3" type="ORF">GCM10011452_02340</name>
</gene>
<proteinExistence type="predicted"/>
<reference evidence="3" key="1">
    <citation type="journal article" date="2014" name="Int. J. Syst. Evol. Microbiol.">
        <title>Complete genome sequence of Corynebacterium casei LMG S-19264T (=DSM 44701T), isolated from a smear-ripened cheese.</title>
        <authorList>
            <consortium name="US DOE Joint Genome Institute (JGI-PGF)"/>
            <person name="Walter F."/>
            <person name="Albersmeier A."/>
            <person name="Kalinowski J."/>
            <person name="Ruckert C."/>
        </authorList>
    </citation>
    <scope>NUCLEOTIDE SEQUENCE</scope>
    <source>
        <strain evidence="3">KCTC 23714</strain>
    </source>
</reference>
<feature type="transmembrane region" description="Helical" evidence="1">
    <location>
        <begin position="124"/>
        <end position="141"/>
    </location>
</feature>
<dbReference type="Pfam" id="PF00892">
    <property type="entry name" value="EamA"/>
    <property type="match status" value="2"/>
</dbReference>
<feature type="transmembrane region" description="Helical" evidence="1">
    <location>
        <begin position="38"/>
        <end position="56"/>
    </location>
</feature>
<feature type="transmembrane region" description="Helical" evidence="1">
    <location>
        <begin position="12"/>
        <end position="32"/>
    </location>
</feature>
<feature type="transmembrane region" description="Helical" evidence="1">
    <location>
        <begin position="237"/>
        <end position="259"/>
    </location>
</feature>
<evidence type="ECO:0000256" key="1">
    <source>
        <dbReference type="SAM" id="Phobius"/>
    </source>
</evidence>
<sequence length="309" mass="32891">MSDTRDNLRGIVLMLLAMGGFAIEDMFVKWAAQDLPTGQILLLLGIFGTPVFALMARHQGGSFWTRDLLHPAVMWRNIGEMVGTFGFITALALTELTTATAIFQASPLAVTLGAALFLGEKVGWRRWTAISVGFLGVMVIIRPGFDGFQLASLWSVLAVFGLSVRDVATRRIPARIVTAQVAAWGFAAVGLLGAGMLVVSGGAQVPDLKAALWIGGALSFGVAAYWAVTQAMRVGEVAVVTPFRYSRLVYAMIIGIIVFGERPDALTLTGAALIIGSGLYTFARERMRARAEARAARSAAVADALREAA</sequence>
<dbReference type="SUPFAM" id="SSF103481">
    <property type="entry name" value="Multidrug resistance efflux transporter EmrE"/>
    <property type="match status" value="2"/>
</dbReference>
<protein>
    <submittedName>
        <fullName evidence="3">Membrane protein</fullName>
    </submittedName>
</protein>
<dbReference type="PANTHER" id="PTHR22911">
    <property type="entry name" value="ACYL-MALONYL CONDENSING ENZYME-RELATED"/>
    <property type="match status" value="1"/>
</dbReference>
<evidence type="ECO:0000259" key="2">
    <source>
        <dbReference type="Pfam" id="PF00892"/>
    </source>
</evidence>
<keyword evidence="1" id="KW-0812">Transmembrane</keyword>
<evidence type="ECO:0000313" key="4">
    <source>
        <dbReference type="Proteomes" id="UP000628984"/>
    </source>
</evidence>
<comment type="caution">
    <text evidence="3">The sequence shown here is derived from an EMBL/GenBank/DDBJ whole genome shotgun (WGS) entry which is preliminary data.</text>
</comment>
<organism evidence="3 4">
    <name type="scientific">Gemmobacter lanyuensis</name>
    <dbReference type="NCBI Taxonomy" id="1054497"/>
    <lineage>
        <taxon>Bacteria</taxon>
        <taxon>Pseudomonadati</taxon>
        <taxon>Pseudomonadota</taxon>
        <taxon>Alphaproteobacteria</taxon>
        <taxon>Rhodobacterales</taxon>
        <taxon>Paracoccaceae</taxon>
        <taxon>Gemmobacter</taxon>
    </lineage>
</organism>
<keyword evidence="1" id="KW-1133">Transmembrane helix</keyword>
<dbReference type="AlphaFoldDB" id="A0A918ILS9"/>